<reference evidence="1 2" key="1">
    <citation type="submission" date="2021-03" db="EMBL/GenBank/DDBJ databases">
        <title>Metabolic Capacity of the Antarctic Cyanobacterium Phormidium pseudopriestleyi that Sustains Oxygenic Photosynthesis in the Presence of Hydrogen Sulfide.</title>
        <authorList>
            <person name="Lumian J.E."/>
            <person name="Jungblut A.D."/>
            <person name="Dillon M.L."/>
            <person name="Hawes I."/>
            <person name="Doran P.T."/>
            <person name="Mackey T.J."/>
            <person name="Dick G.J."/>
            <person name="Grettenberger C.L."/>
            <person name="Sumner D.Y."/>
        </authorList>
    </citation>
    <scope>NUCLEOTIDE SEQUENCE [LARGE SCALE GENOMIC DNA]</scope>
    <source>
        <strain evidence="1 2">FRX01</strain>
    </source>
</reference>
<dbReference type="Proteomes" id="UP000664844">
    <property type="component" value="Unassembled WGS sequence"/>
</dbReference>
<gene>
    <name evidence="1" type="ORF">J0895_07470</name>
</gene>
<evidence type="ECO:0000313" key="1">
    <source>
        <dbReference type="EMBL" id="MBO0348942.1"/>
    </source>
</evidence>
<name>A0ABS3FRF9_9CYAN</name>
<sequence>MQVPTIYSTSLIAEVFGQAWNAGSLTVNQRKDLMLALLENPLNSEDYAAIDRLLHAVRRGWIKVSE</sequence>
<dbReference type="RefSeq" id="WP_207087482.1">
    <property type="nucleotide sequence ID" value="NZ_JAFLQW010000206.1"/>
</dbReference>
<comment type="caution">
    <text evidence="1">The sequence shown here is derived from an EMBL/GenBank/DDBJ whole genome shotgun (WGS) entry which is preliminary data.</text>
</comment>
<dbReference type="EMBL" id="JAFLQW010000206">
    <property type="protein sequence ID" value="MBO0348942.1"/>
    <property type="molecule type" value="Genomic_DNA"/>
</dbReference>
<evidence type="ECO:0000313" key="2">
    <source>
        <dbReference type="Proteomes" id="UP000664844"/>
    </source>
</evidence>
<proteinExistence type="predicted"/>
<accession>A0ABS3FRF9</accession>
<protein>
    <submittedName>
        <fullName evidence="1">Uncharacterized protein</fullName>
    </submittedName>
</protein>
<organism evidence="1 2">
    <name type="scientific">Phormidium pseudopriestleyi FRX01</name>
    <dbReference type="NCBI Taxonomy" id="1759528"/>
    <lineage>
        <taxon>Bacteria</taxon>
        <taxon>Bacillati</taxon>
        <taxon>Cyanobacteriota</taxon>
        <taxon>Cyanophyceae</taxon>
        <taxon>Oscillatoriophycideae</taxon>
        <taxon>Oscillatoriales</taxon>
        <taxon>Oscillatoriaceae</taxon>
        <taxon>Phormidium</taxon>
    </lineage>
</organism>
<keyword evidence="2" id="KW-1185">Reference proteome</keyword>